<accession>A0A1Q9CPF8</accession>
<feature type="transmembrane region" description="Helical" evidence="1">
    <location>
        <begin position="161"/>
        <end position="183"/>
    </location>
</feature>
<evidence type="ECO:0000313" key="2">
    <source>
        <dbReference type="EMBL" id="OLP84823.1"/>
    </source>
</evidence>
<name>A0A1Q9CPF8_SYMMI</name>
<keyword evidence="1" id="KW-1133">Transmembrane helix</keyword>
<dbReference type="EMBL" id="LSRX01001016">
    <property type="protein sequence ID" value="OLP84823.1"/>
    <property type="molecule type" value="Genomic_DNA"/>
</dbReference>
<evidence type="ECO:0000313" key="3">
    <source>
        <dbReference type="Proteomes" id="UP000186817"/>
    </source>
</evidence>
<organism evidence="2 3">
    <name type="scientific">Symbiodinium microadriaticum</name>
    <name type="common">Dinoflagellate</name>
    <name type="synonym">Zooxanthella microadriatica</name>
    <dbReference type="NCBI Taxonomy" id="2951"/>
    <lineage>
        <taxon>Eukaryota</taxon>
        <taxon>Sar</taxon>
        <taxon>Alveolata</taxon>
        <taxon>Dinophyceae</taxon>
        <taxon>Suessiales</taxon>
        <taxon>Symbiodiniaceae</taxon>
        <taxon>Symbiodinium</taxon>
    </lineage>
</organism>
<proteinExistence type="predicted"/>
<reference evidence="2 3" key="1">
    <citation type="submission" date="2016-02" db="EMBL/GenBank/DDBJ databases">
        <title>Genome analysis of coral dinoflagellate symbionts highlights evolutionary adaptations to a symbiotic lifestyle.</title>
        <authorList>
            <person name="Aranda M."/>
            <person name="Li Y."/>
            <person name="Liew Y.J."/>
            <person name="Baumgarten S."/>
            <person name="Simakov O."/>
            <person name="Wilson M."/>
            <person name="Piel J."/>
            <person name="Ashoor H."/>
            <person name="Bougouffa S."/>
            <person name="Bajic V.B."/>
            <person name="Ryu T."/>
            <person name="Ravasi T."/>
            <person name="Bayer T."/>
            <person name="Micklem G."/>
            <person name="Kim H."/>
            <person name="Bhak J."/>
            <person name="Lajeunesse T.C."/>
            <person name="Voolstra C.R."/>
        </authorList>
    </citation>
    <scope>NUCLEOTIDE SEQUENCE [LARGE SCALE GENOMIC DNA]</scope>
    <source>
        <strain evidence="2 3">CCMP2467</strain>
    </source>
</reference>
<dbReference type="OrthoDB" id="447001at2759"/>
<feature type="transmembrane region" description="Helical" evidence="1">
    <location>
        <begin position="269"/>
        <end position="287"/>
    </location>
</feature>
<keyword evidence="1" id="KW-0812">Transmembrane</keyword>
<comment type="caution">
    <text evidence="2">The sequence shown here is derived from an EMBL/GenBank/DDBJ whole genome shotgun (WGS) entry which is preliminary data.</text>
</comment>
<keyword evidence="1" id="KW-0472">Membrane</keyword>
<evidence type="ECO:0000256" key="1">
    <source>
        <dbReference type="SAM" id="Phobius"/>
    </source>
</evidence>
<dbReference type="AlphaFoldDB" id="A0A1Q9CPF8"/>
<feature type="transmembrane region" description="Helical" evidence="1">
    <location>
        <begin position="118"/>
        <end position="141"/>
    </location>
</feature>
<feature type="transmembrane region" description="Helical" evidence="1">
    <location>
        <begin position="12"/>
        <end position="32"/>
    </location>
</feature>
<sequence>MRPLELQLARAINFFPLPICCMAFATLMYPSLAYSADMVAGIFTAVIMGGLVQYIMLAFGNDYTTGVLLNETPLKKWWYPSYCGGSNDMLPGLGPVWSRDKHKIRVLDIKRSIGLVEAFMYIFVITSVIVVSNSIIPTAVFKSEDGYCHTNPVYPKSMGTTMVILQVLSTFIGSAGFSIISAAAHHSFTKLDDDGEYNFQKKAWAAFFFLQLPLLKVVLSYIPMALPPDGPRIPTAVTVSTQQLPDGKFTTSGEMISCPIFDQEVCVPMLYNCLVTVAMAYLSYWQFRIYRPGQTFDDLRLRFKNVYGEIPVPVKDDSSSEEDDSEEDDAENALAVINSMLLVLEVERPFEKLAAHRCLAGGLTGKWLCVRAQSFFRRGMAGKSHQLWSKAVFKQLLDPLSPLSLRSGALIGLITIYGEQKRTF</sequence>
<feature type="transmembrane region" description="Helical" evidence="1">
    <location>
        <begin position="38"/>
        <end position="59"/>
    </location>
</feature>
<dbReference type="Proteomes" id="UP000186817">
    <property type="component" value="Unassembled WGS sequence"/>
</dbReference>
<protein>
    <submittedName>
        <fullName evidence="2">Uncharacterized protein</fullName>
    </submittedName>
</protein>
<keyword evidence="3" id="KW-1185">Reference proteome</keyword>
<gene>
    <name evidence="2" type="ORF">AK812_SmicGene34268</name>
</gene>
<feature type="transmembrane region" description="Helical" evidence="1">
    <location>
        <begin position="203"/>
        <end position="222"/>
    </location>
</feature>